<comment type="caution">
    <text evidence="1">The sequence shown here is derived from an EMBL/GenBank/DDBJ whole genome shotgun (WGS) entry which is preliminary data.</text>
</comment>
<name>A0A4Q7NU35_9FLAO</name>
<dbReference type="RefSeq" id="WP_242610761.1">
    <property type="nucleotide sequence ID" value="NZ_SGXE01000008.1"/>
</dbReference>
<dbReference type="InterPro" id="IPR046111">
    <property type="entry name" value="DUF6048"/>
</dbReference>
<evidence type="ECO:0000313" key="1">
    <source>
        <dbReference type="EMBL" id="RZS90430.1"/>
    </source>
</evidence>
<evidence type="ECO:0008006" key="3">
    <source>
        <dbReference type="Google" id="ProtNLM"/>
    </source>
</evidence>
<accession>A0A4Q7NU35</accession>
<evidence type="ECO:0000313" key="2">
    <source>
        <dbReference type="Proteomes" id="UP000292262"/>
    </source>
</evidence>
<keyword evidence="2" id="KW-1185">Reference proteome</keyword>
<reference evidence="1 2" key="1">
    <citation type="submission" date="2019-02" db="EMBL/GenBank/DDBJ databases">
        <title>Genomic Encyclopedia of Type Strains, Phase IV (KMG-IV): sequencing the most valuable type-strain genomes for metagenomic binning, comparative biology and taxonomic classification.</title>
        <authorList>
            <person name="Goeker M."/>
        </authorList>
    </citation>
    <scope>NUCLEOTIDE SEQUENCE [LARGE SCALE GENOMIC DNA]</scope>
    <source>
        <strain evidence="1 2">DSM 17196</strain>
    </source>
</reference>
<dbReference type="Pfam" id="PF19515">
    <property type="entry name" value="DUF6048"/>
    <property type="match status" value="1"/>
</dbReference>
<organism evidence="1 2">
    <name type="scientific">Aquimarina brevivitae</name>
    <dbReference type="NCBI Taxonomy" id="323412"/>
    <lineage>
        <taxon>Bacteria</taxon>
        <taxon>Pseudomonadati</taxon>
        <taxon>Bacteroidota</taxon>
        <taxon>Flavobacteriia</taxon>
        <taxon>Flavobacteriales</taxon>
        <taxon>Flavobacteriaceae</taxon>
        <taxon>Aquimarina</taxon>
    </lineage>
</organism>
<proteinExistence type="predicted"/>
<dbReference type="Proteomes" id="UP000292262">
    <property type="component" value="Unassembled WGS sequence"/>
</dbReference>
<sequence length="238" mass="27632">MKLLHTSIFITNFLFCLVCFGQNEEPKKLTARDTLPPAEKYGLRVGVDLAKVIRTIDDDDYEGFEIVGDYRIYKDYYITLELGTESLLRDEENVSVKGSGSYARIGVDWNTYDNWYGMQNSIYVGLRYGFSTFNQELENYRIFSNTSYYEPDVRFSRQEESGLTAGWVELVLGLEVELFHNIYLGANVSIRNLISEQNPERFDNLFIPGYGRTNDYSTFGVGYAYTISYLIPFYKKKR</sequence>
<dbReference type="AlphaFoldDB" id="A0A4Q7NU35"/>
<dbReference type="EMBL" id="SGXE01000008">
    <property type="protein sequence ID" value="RZS90430.1"/>
    <property type="molecule type" value="Genomic_DNA"/>
</dbReference>
<gene>
    <name evidence="1" type="ORF">EV197_3415</name>
</gene>
<protein>
    <recommendedName>
        <fullName evidence="3">Outer membrane protein with beta-barrel domain</fullName>
    </recommendedName>
</protein>